<dbReference type="AlphaFoldDB" id="A0AAE0D1K7"/>
<evidence type="ECO:0000313" key="2">
    <source>
        <dbReference type="Proteomes" id="UP001281614"/>
    </source>
</evidence>
<dbReference type="Proteomes" id="UP001281614">
    <property type="component" value="Unassembled WGS sequence"/>
</dbReference>
<reference evidence="1" key="1">
    <citation type="submission" date="2023-02" db="EMBL/GenBank/DDBJ databases">
        <title>Colletotrichum kahawae CIFC_Que2 genome sequencing and assembly.</title>
        <authorList>
            <person name="Baroncelli R."/>
        </authorList>
    </citation>
    <scope>NUCLEOTIDE SEQUENCE</scope>
    <source>
        <strain evidence="1">CIFC_Que2</strain>
    </source>
</reference>
<protein>
    <submittedName>
        <fullName evidence="1">Uncharacterized protein</fullName>
    </submittedName>
</protein>
<organism evidence="1 2">
    <name type="scientific">Colletotrichum kahawae</name>
    <name type="common">Coffee berry disease fungus</name>
    <dbReference type="NCBI Taxonomy" id="34407"/>
    <lineage>
        <taxon>Eukaryota</taxon>
        <taxon>Fungi</taxon>
        <taxon>Dikarya</taxon>
        <taxon>Ascomycota</taxon>
        <taxon>Pezizomycotina</taxon>
        <taxon>Sordariomycetes</taxon>
        <taxon>Hypocreomycetidae</taxon>
        <taxon>Glomerellales</taxon>
        <taxon>Glomerellaceae</taxon>
        <taxon>Colletotrichum</taxon>
        <taxon>Colletotrichum gloeosporioides species complex</taxon>
    </lineage>
</organism>
<comment type="caution">
    <text evidence="1">The sequence shown here is derived from an EMBL/GenBank/DDBJ whole genome shotgun (WGS) entry which is preliminary data.</text>
</comment>
<proteinExistence type="predicted"/>
<evidence type="ECO:0000313" key="1">
    <source>
        <dbReference type="EMBL" id="KAK2741339.1"/>
    </source>
</evidence>
<dbReference type="EMBL" id="VYYT01000337">
    <property type="protein sequence ID" value="KAK2741339.1"/>
    <property type="molecule type" value="Genomic_DNA"/>
</dbReference>
<sequence length="67" mass="7387">MPQNRWLGDGRRTEMTMAGRPYSQSVAWKRPPTAHTIRANAMSGPEIHCTPQPERIRAAITAVTAAS</sequence>
<name>A0AAE0D1K7_COLKA</name>
<accession>A0AAE0D1K7</accession>
<gene>
    <name evidence="1" type="ORF">CKAH01_18511</name>
</gene>
<keyword evidence="2" id="KW-1185">Reference proteome</keyword>